<organism evidence="2 3">
    <name type="scientific">Roseateles subflavus</name>
    <dbReference type="NCBI Taxonomy" id="3053353"/>
    <lineage>
        <taxon>Bacteria</taxon>
        <taxon>Pseudomonadati</taxon>
        <taxon>Pseudomonadota</taxon>
        <taxon>Betaproteobacteria</taxon>
        <taxon>Burkholderiales</taxon>
        <taxon>Sphaerotilaceae</taxon>
        <taxon>Roseateles</taxon>
    </lineage>
</organism>
<dbReference type="RefSeq" id="WP_285984297.1">
    <property type="nucleotide sequence ID" value="NZ_JASVDS010000007.1"/>
</dbReference>
<proteinExistence type="predicted"/>
<evidence type="ECO:0000256" key="1">
    <source>
        <dbReference type="SAM" id="MobiDB-lite"/>
    </source>
</evidence>
<evidence type="ECO:0000313" key="2">
    <source>
        <dbReference type="EMBL" id="MDL5034224.1"/>
    </source>
</evidence>
<dbReference type="EMBL" id="JASVDS010000007">
    <property type="protein sequence ID" value="MDL5034224.1"/>
    <property type="molecule type" value="Genomic_DNA"/>
</dbReference>
<reference evidence="2 3" key="1">
    <citation type="submission" date="2023-06" db="EMBL/GenBank/DDBJ databases">
        <title>Pelomonas sp. APW6 16S ribosomal RNA gene genome sequencing and assembly.</title>
        <authorList>
            <person name="Woo H."/>
        </authorList>
    </citation>
    <scope>NUCLEOTIDE SEQUENCE [LARGE SCALE GENOMIC DNA]</scope>
    <source>
        <strain evidence="2 3">APW6</strain>
    </source>
</reference>
<feature type="region of interest" description="Disordered" evidence="1">
    <location>
        <begin position="22"/>
        <end position="61"/>
    </location>
</feature>
<protein>
    <submittedName>
        <fullName evidence="2">Uncharacterized protein</fullName>
    </submittedName>
</protein>
<dbReference type="Proteomes" id="UP001238603">
    <property type="component" value="Unassembled WGS sequence"/>
</dbReference>
<name>A0ABT7LP34_9BURK</name>
<gene>
    <name evidence="2" type="ORF">QRD43_20150</name>
</gene>
<accession>A0ABT7LP34</accession>
<sequence>MYGAAAVDWRARRRTQARVSKALTASQDEAGAGTVAGANWAVNTSEPPPLRQQELAGRRHH</sequence>
<comment type="caution">
    <text evidence="2">The sequence shown here is derived from an EMBL/GenBank/DDBJ whole genome shotgun (WGS) entry which is preliminary data.</text>
</comment>
<evidence type="ECO:0000313" key="3">
    <source>
        <dbReference type="Proteomes" id="UP001238603"/>
    </source>
</evidence>
<keyword evidence="3" id="KW-1185">Reference proteome</keyword>